<name>A0A8S9FG84_BRACR</name>
<dbReference type="SUPFAM" id="SSF52047">
    <property type="entry name" value="RNI-like"/>
    <property type="match status" value="1"/>
</dbReference>
<feature type="domain" description="F-box" evidence="1">
    <location>
        <begin position="9"/>
        <end position="58"/>
    </location>
</feature>
<dbReference type="InterPro" id="IPR006566">
    <property type="entry name" value="FBD"/>
</dbReference>
<sequence length="821" mass="95286">MGTSCLRNRDRISELPDALLLQILSFVPTKDAVATSVLSKRWRYLCKMMPRLRFWYERTDDLERFSDNVCRFLLSHQAPVLQSLHLEVNFERGSTMDIGVLLGVAFGLHVRELELQVYSWEPYRFPTSLYKCRTLETLKLGSRVLLDVSFPVCLKALRTLSLFDVSYKDDGSVVNLLSGCSVLENLEVMMFSHPHLGTFTIHVPSLQNLTLISDSEDFTVFVINAPHLKYLNLKGLIDEDSCLIENTPEVVEAHITDVSSVVYENIHGSLTSVKRLSLKIASPLKLTKFNRIFNQLVCLEIHTYEPEWWNLLMLMLDSSPNLQVLKLISEWFRILDRLTYKRWSQPKYVAECLVNRLETLVWENYEGGIEDDREVAQYMLSNASRLETATFSRTDILHTEKRLEGLKELESVVKASNSCQLVFTTLRLNAVSYNDAGSVVNLLSGCSSLENLEVMMYLHPDVENFTIDVPSLQCLTLIAADEEYAYFSSYVINAPSLKYLNLKGLIDEESSLLIENMPELVEAHITDVCDVIYANIHGSLTSVKRLSLDILSPLDLTKFPTDIIFKQLVYLELHIYAPERWNLLILMLHSSPNLQVLKLIGEWFRKRDHPHKRWSQPKYVPECLVNRIETLVWNHYNGEVEDERKVAQYILRNASRLETATFSRLDIHLEKRLERLKELESVTKCPTDRIFNQLVYLKIHAYALYWWNLFMLMLDSSPNLQVLKLIGERFGKGDRVAYKRWSQPKYVYECLLNRLKTLVWEDYEGEVEDEREVAQYILRNARRLETATFSKTDIQPEKRLDRLKELESVVRASNSCQLVFK</sequence>
<dbReference type="InterPro" id="IPR013101">
    <property type="entry name" value="LRR_PRU1-like"/>
</dbReference>
<accession>A0A8S9FG84</accession>
<dbReference type="SMART" id="SM00256">
    <property type="entry name" value="FBOX"/>
    <property type="match status" value="1"/>
</dbReference>
<dbReference type="PROSITE" id="PS50181">
    <property type="entry name" value="FBOX"/>
    <property type="match status" value="1"/>
</dbReference>
<protein>
    <recommendedName>
        <fullName evidence="1">F-box domain-containing protein</fullName>
    </recommendedName>
</protein>
<dbReference type="Pfam" id="PF07723">
    <property type="entry name" value="LRR_2"/>
    <property type="match status" value="1"/>
</dbReference>
<gene>
    <name evidence="2" type="ORF">F2Q70_00031957</name>
</gene>
<dbReference type="InterPro" id="IPR053781">
    <property type="entry name" value="F-box_AtFBL13-like"/>
</dbReference>
<dbReference type="EMBL" id="QGKY02002305">
    <property type="protein sequence ID" value="KAF2532341.1"/>
    <property type="molecule type" value="Genomic_DNA"/>
</dbReference>
<dbReference type="PANTHER" id="PTHR31900:SF34">
    <property type="entry name" value="EMB|CAB62440.1-RELATED"/>
    <property type="match status" value="1"/>
</dbReference>
<dbReference type="SUPFAM" id="SSF81383">
    <property type="entry name" value="F-box domain"/>
    <property type="match status" value="1"/>
</dbReference>
<proteinExistence type="predicted"/>
<dbReference type="CDD" id="cd22160">
    <property type="entry name" value="F-box_AtFBL13-like"/>
    <property type="match status" value="1"/>
</dbReference>
<dbReference type="InterPro" id="IPR036047">
    <property type="entry name" value="F-box-like_dom_sf"/>
</dbReference>
<dbReference type="PANTHER" id="PTHR31900">
    <property type="entry name" value="F-BOX/RNI SUPERFAMILY PROTEIN-RELATED"/>
    <property type="match status" value="1"/>
</dbReference>
<comment type="caution">
    <text evidence="2">The sequence shown here is derived from an EMBL/GenBank/DDBJ whole genome shotgun (WGS) entry which is preliminary data.</text>
</comment>
<dbReference type="AlphaFoldDB" id="A0A8S9FG84"/>
<dbReference type="SMART" id="SM00579">
    <property type="entry name" value="FBD"/>
    <property type="match status" value="3"/>
</dbReference>
<dbReference type="InterPro" id="IPR001810">
    <property type="entry name" value="F-box_dom"/>
</dbReference>
<evidence type="ECO:0000313" key="2">
    <source>
        <dbReference type="EMBL" id="KAF2532341.1"/>
    </source>
</evidence>
<dbReference type="InterPro" id="IPR055411">
    <property type="entry name" value="LRR_FXL15/At3g58940/PEG3-like"/>
</dbReference>
<organism evidence="2">
    <name type="scientific">Brassica cretica</name>
    <name type="common">Mustard</name>
    <dbReference type="NCBI Taxonomy" id="69181"/>
    <lineage>
        <taxon>Eukaryota</taxon>
        <taxon>Viridiplantae</taxon>
        <taxon>Streptophyta</taxon>
        <taxon>Embryophyta</taxon>
        <taxon>Tracheophyta</taxon>
        <taxon>Spermatophyta</taxon>
        <taxon>Magnoliopsida</taxon>
        <taxon>eudicotyledons</taxon>
        <taxon>Gunneridae</taxon>
        <taxon>Pentapetalae</taxon>
        <taxon>rosids</taxon>
        <taxon>malvids</taxon>
        <taxon>Brassicales</taxon>
        <taxon>Brassicaceae</taxon>
        <taxon>Brassiceae</taxon>
        <taxon>Brassica</taxon>
    </lineage>
</organism>
<dbReference type="Pfam" id="PF08387">
    <property type="entry name" value="FBD"/>
    <property type="match status" value="3"/>
</dbReference>
<dbReference type="Pfam" id="PF00646">
    <property type="entry name" value="F-box"/>
    <property type="match status" value="1"/>
</dbReference>
<dbReference type="Pfam" id="PF24758">
    <property type="entry name" value="LRR_At5g56370"/>
    <property type="match status" value="1"/>
</dbReference>
<evidence type="ECO:0000259" key="1">
    <source>
        <dbReference type="PROSITE" id="PS50181"/>
    </source>
</evidence>
<dbReference type="InterPro" id="IPR050232">
    <property type="entry name" value="FBL13/AtMIF1-like"/>
</dbReference>
<reference evidence="2" key="1">
    <citation type="submission" date="2019-12" db="EMBL/GenBank/DDBJ databases">
        <title>Genome sequencing and annotation of Brassica cretica.</title>
        <authorList>
            <person name="Studholme D.J."/>
            <person name="Sarris P.F."/>
        </authorList>
    </citation>
    <scope>NUCLEOTIDE SEQUENCE</scope>
    <source>
        <strain evidence="2">PFS-102/07</strain>
        <tissue evidence="2">Leaf</tissue>
    </source>
</reference>
<dbReference type="Gene3D" id="3.80.10.10">
    <property type="entry name" value="Ribonuclease Inhibitor"/>
    <property type="match status" value="2"/>
</dbReference>
<dbReference type="InterPro" id="IPR032675">
    <property type="entry name" value="LRR_dom_sf"/>
</dbReference>
<dbReference type="Gene3D" id="1.20.1280.50">
    <property type="match status" value="1"/>
</dbReference>